<sequence length="187" mass="20185">MTNLPRLLSTLKTHHHHSTKTHKPAETTKVTITDKSTVTLIATVTDQSTVINKLTTTHKPSVSDKVTVTIQVTVTDKSTMTHVATITDRSTEIHKHTITHKPIKPTHAHTHKPTNPCAPVTVTVTKTVPASDVKPTPVACQDGAYQCADPGKSNKFTICSNGKLVHQACAPGTVCRTFGQSIICDWA</sequence>
<evidence type="ECO:0000313" key="3">
    <source>
        <dbReference type="Proteomes" id="UP001479436"/>
    </source>
</evidence>
<dbReference type="InterPro" id="IPR036508">
    <property type="entry name" value="Chitin-bd_dom_sf"/>
</dbReference>
<comment type="caution">
    <text evidence="2">The sequence shown here is derived from an EMBL/GenBank/DDBJ whole genome shotgun (WGS) entry which is preliminary data.</text>
</comment>
<proteinExistence type="predicted"/>
<keyword evidence="3" id="KW-1185">Reference proteome</keyword>
<gene>
    <name evidence="2" type="ORF">K7432_016943</name>
</gene>
<dbReference type="EMBL" id="JASJQH010003181">
    <property type="protein sequence ID" value="KAK9759747.1"/>
    <property type="molecule type" value="Genomic_DNA"/>
</dbReference>
<feature type="compositionally biased region" description="Basic residues" evidence="1">
    <location>
        <begin position="12"/>
        <end position="22"/>
    </location>
</feature>
<dbReference type="Proteomes" id="UP001479436">
    <property type="component" value="Unassembled WGS sequence"/>
</dbReference>
<evidence type="ECO:0000313" key="2">
    <source>
        <dbReference type="EMBL" id="KAK9759747.1"/>
    </source>
</evidence>
<dbReference type="SUPFAM" id="SSF57625">
    <property type="entry name" value="Invertebrate chitin-binding proteins"/>
    <property type="match status" value="1"/>
</dbReference>
<reference evidence="2 3" key="1">
    <citation type="submission" date="2023-04" db="EMBL/GenBank/DDBJ databases">
        <title>Genome of Basidiobolus ranarum AG-B5.</title>
        <authorList>
            <person name="Stajich J.E."/>
            <person name="Carter-House D."/>
            <person name="Gryganskyi A."/>
        </authorList>
    </citation>
    <scope>NUCLEOTIDE SEQUENCE [LARGE SCALE GENOMIC DNA]</scope>
    <source>
        <strain evidence="2 3">AG-B5</strain>
    </source>
</reference>
<evidence type="ECO:0000256" key="1">
    <source>
        <dbReference type="SAM" id="MobiDB-lite"/>
    </source>
</evidence>
<protein>
    <recommendedName>
        <fullName evidence="4">Chitin-binding type-2 domain-containing protein</fullName>
    </recommendedName>
</protein>
<organism evidence="2 3">
    <name type="scientific">Basidiobolus ranarum</name>
    <dbReference type="NCBI Taxonomy" id="34480"/>
    <lineage>
        <taxon>Eukaryota</taxon>
        <taxon>Fungi</taxon>
        <taxon>Fungi incertae sedis</taxon>
        <taxon>Zoopagomycota</taxon>
        <taxon>Entomophthoromycotina</taxon>
        <taxon>Basidiobolomycetes</taxon>
        <taxon>Basidiobolales</taxon>
        <taxon>Basidiobolaceae</taxon>
        <taxon>Basidiobolus</taxon>
    </lineage>
</organism>
<feature type="region of interest" description="Disordered" evidence="1">
    <location>
        <begin position="1"/>
        <end position="26"/>
    </location>
</feature>
<evidence type="ECO:0008006" key="4">
    <source>
        <dbReference type="Google" id="ProtNLM"/>
    </source>
</evidence>
<name>A0ABR2WE12_9FUNG</name>
<accession>A0ABR2WE12</accession>